<dbReference type="InParanoid" id="Q22WR2"/>
<sequence length="375" mass="45007">MVHQGNQELQFKSNGENKDETILSASQYSENSFHLNEQNNQLDDTILTVQQMYFDAVDKYKNIKGHIYILYMLLILILITVYSATNEQNSDSDMKQVNLNINVAEDFQSYLESNQEEFQFNFTSIFIEYQKIQFENTQSSSIRYYISLFDKYVFGQVQDGQVINQYEEMILNQCIQDHEQMKQEIIDNIDALKKMKVQNDLEEIIVLKQEIEEMKQYLIFRNSTLNFMNFIQNKTTNYYDYYQYTFEKVNILSNQIDKLDFDIVRNELDIVNRNIIIVEQRSIEEENQILKECMKEIITKNTQKLSKTDKDLLFEKYIYEENELRLKVLEKRIYLQNRKSKLISSLQNYKNTYQEGVKDLINNLIESYFKCIRQD</sequence>
<evidence type="ECO:0000256" key="1">
    <source>
        <dbReference type="SAM" id="Phobius"/>
    </source>
</evidence>
<dbReference type="AlphaFoldDB" id="Q22WR2"/>
<reference evidence="3" key="1">
    <citation type="journal article" date="2006" name="PLoS Biol.">
        <title>Macronuclear genome sequence of the ciliate Tetrahymena thermophila, a model eukaryote.</title>
        <authorList>
            <person name="Eisen J.A."/>
            <person name="Coyne R.S."/>
            <person name="Wu M."/>
            <person name="Wu D."/>
            <person name="Thiagarajan M."/>
            <person name="Wortman J.R."/>
            <person name="Badger J.H."/>
            <person name="Ren Q."/>
            <person name="Amedeo P."/>
            <person name="Jones K.M."/>
            <person name="Tallon L.J."/>
            <person name="Delcher A.L."/>
            <person name="Salzberg S.L."/>
            <person name="Silva J.C."/>
            <person name="Haas B.J."/>
            <person name="Majoros W.H."/>
            <person name="Farzad M."/>
            <person name="Carlton J.M."/>
            <person name="Smith R.K. Jr."/>
            <person name="Garg J."/>
            <person name="Pearlman R.E."/>
            <person name="Karrer K.M."/>
            <person name="Sun L."/>
            <person name="Manning G."/>
            <person name="Elde N.C."/>
            <person name="Turkewitz A.P."/>
            <person name="Asai D.J."/>
            <person name="Wilkes D.E."/>
            <person name="Wang Y."/>
            <person name="Cai H."/>
            <person name="Collins K."/>
            <person name="Stewart B.A."/>
            <person name="Lee S.R."/>
            <person name="Wilamowska K."/>
            <person name="Weinberg Z."/>
            <person name="Ruzzo W.L."/>
            <person name="Wloga D."/>
            <person name="Gaertig J."/>
            <person name="Frankel J."/>
            <person name="Tsao C.-C."/>
            <person name="Gorovsky M.A."/>
            <person name="Keeling P.J."/>
            <person name="Waller R.F."/>
            <person name="Patron N.J."/>
            <person name="Cherry J.M."/>
            <person name="Stover N.A."/>
            <person name="Krieger C.J."/>
            <person name="del Toro C."/>
            <person name="Ryder H.F."/>
            <person name="Williamson S.C."/>
            <person name="Barbeau R.A."/>
            <person name="Hamilton E.P."/>
            <person name="Orias E."/>
        </authorList>
    </citation>
    <scope>NUCLEOTIDE SEQUENCE [LARGE SCALE GENOMIC DNA]</scope>
    <source>
        <strain evidence="3">SB210</strain>
    </source>
</reference>
<organism evidence="2 3">
    <name type="scientific">Tetrahymena thermophila (strain SB210)</name>
    <dbReference type="NCBI Taxonomy" id="312017"/>
    <lineage>
        <taxon>Eukaryota</taxon>
        <taxon>Sar</taxon>
        <taxon>Alveolata</taxon>
        <taxon>Ciliophora</taxon>
        <taxon>Intramacronucleata</taxon>
        <taxon>Oligohymenophorea</taxon>
        <taxon>Hymenostomatida</taxon>
        <taxon>Tetrahymenina</taxon>
        <taxon>Tetrahymenidae</taxon>
        <taxon>Tetrahymena</taxon>
    </lineage>
</organism>
<feature type="transmembrane region" description="Helical" evidence="1">
    <location>
        <begin position="68"/>
        <end position="85"/>
    </location>
</feature>
<keyword evidence="1" id="KW-1133">Transmembrane helix</keyword>
<protein>
    <submittedName>
        <fullName evidence="2">Transmembrane protein, putative</fullName>
    </submittedName>
</protein>
<accession>Q22WR2</accession>
<dbReference type="KEGG" id="tet:TTHERM_00974310"/>
<dbReference type="HOGENOM" id="CLU_738711_0_0_1"/>
<evidence type="ECO:0000313" key="3">
    <source>
        <dbReference type="Proteomes" id="UP000009168"/>
    </source>
</evidence>
<keyword evidence="1" id="KW-0472">Membrane</keyword>
<keyword evidence="3" id="KW-1185">Reference proteome</keyword>
<dbReference type="GeneID" id="7844432"/>
<keyword evidence="1 2" id="KW-0812">Transmembrane</keyword>
<gene>
    <name evidence="2" type="ORF">TTHERM_00974310</name>
</gene>
<evidence type="ECO:0000313" key="2">
    <source>
        <dbReference type="EMBL" id="EAR89730.1"/>
    </source>
</evidence>
<dbReference type="RefSeq" id="XP_001009975.1">
    <property type="nucleotide sequence ID" value="XM_001009975.3"/>
</dbReference>
<dbReference type="EMBL" id="GG662813">
    <property type="protein sequence ID" value="EAR89730.1"/>
    <property type="molecule type" value="Genomic_DNA"/>
</dbReference>
<proteinExistence type="predicted"/>
<dbReference type="Proteomes" id="UP000009168">
    <property type="component" value="Unassembled WGS sequence"/>
</dbReference>
<name>Q22WR2_TETTS</name>